<organism evidence="3 4">
    <name type="scientific">Herminiimonas aquatilis</name>
    <dbReference type="NCBI Taxonomy" id="345342"/>
    <lineage>
        <taxon>Bacteria</taxon>
        <taxon>Pseudomonadati</taxon>
        <taxon>Pseudomonadota</taxon>
        <taxon>Betaproteobacteria</taxon>
        <taxon>Burkholderiales</taxon>
        <taxon>Oxalobacteraceae</taxon>
        <taxon>Herminiimonas</taxon>
    </lineage>
</organism>
<dbReference type="SUPFAM" id="SSF111369">
    <property type="entry name" value="HlyD-like secretion proteins"/>
    <property type="match status" value="1"/>
</dbReference>
<feature type="domain" description="CzcB-like barrel-sandwich hybrid" evidence="2">
    <location>
        <begin position="463"/>
        <end position="576"/>
    </location>
</feature>
<dbReference type="InterPro" id="IPR001193">
    <property type="entry name" value="MBTPS2"/>
</dbReference>
<dbReference type="Proteomes" id="UP001596379">
    <property type="component" value="Unassembled WGS sequence"/>
</dbReference>
<dbReference type="InterPro" id="IPR058647">
    <property type="entry name" value="BSH_CzcB-like"/>
</dbReference>
<reference evidence="4" key="1">
    <citation type="journal article" date="2019" name="Int. J. Syst. Evol. Microbiol.">
        <title>The Global Catalogue of Microorganisms (GCM) 10K type strain sequencing project: providing services to taxonomists for standard genome sequencing and annotation.</title>
        <authorList>
            <consortium name="The Broad Institute Genomics Platform"/>
            <consortium name="The Broad Institute Genome Sequencing Center for Infectious Disease"/>
            <person name="Wu L."/>
            <person name="Ma J."/>
        </authorList>
    </citation>
    <scope>NUCLEOTIDE SEQUENCE [LARGE SCALE GENOMIC DNA]</scope>
    <source>
        <strain evidence="4">CCUG 36956</strain>
    </source>
</reference>
<comment type="caution">
    <text evidence="3">The sequence shown here is derived from an EMBL/GenBank/DDBJ whole genome shotgun (WGS) entry which is preliminary data.</text>
</comment>
<keyword evidence="1" id="KW-1133">Transmembrane helix</keyword>
<feature type="transmembrane region" description="Helical" evidence="1">
    <location>
        <begin position="156"/>
        <end position="177"/>
    </location>
</feature>
<dbReference type="Gene3D" id="1.10.10.1150">
    <property type="entry name" value="Coenzyme PQQ synthesis protein D (PqqD)"/>
    <property type="match status" value="1"/>
</dbReference>
<dbReference type="EMBL" id="JBHTCC010000001">
    <property type="protein sequence ID" value="MFC7297137.1"/>
    <property type="molecule type" value="Genomic_DNA"/>
</dbReference>
<keyword evidence="1" id="KW-0812">Transmembrane</keyword>
<feature type="transmembrane region" description="Helical" evidence="1">
    <location>
        <begin position="255"/>
        <end position="280"/>
    </location>
</feature>
<dbReference type="InterPro" id="IPR041881">
    <property type="entry name" value="PqqD_sf"/>
</dbReference>
<name>A0ABW2J1Z4_9BURK</name>
<evidence type="ECO:0000256" key="1">
    <source>
        <dbReference type="SAM" id="Phobius"/>
    </source>
</evidence>
<dbReference type="Pfam" id="PF25973">
    <property type="entry name" value="BSH_CzcB"/>
    <property type="match status" value="1"/>
</dbReference>
<keyword evidence="1" id="KW-0472">Membrane</keyword>
<feature type="transmembrane region" description="Helical" evidence="1">
    <location>
        <begin position="373"/>
        <end position="404"/>
    </location>
</feature>
<feature type="transmembrane region" description="Helical" evidence="1">
    <location>
        <begin position="197"/>
        <end position="218"/>
    </location>
</feature>
<evidence type="ECO:0000259" key="2">
    <source>
        <dbReference type="Pfam" id="PF25973"/>
    </source>
</evidence>
<sequence length="716" mass="80956">MAESLFSESWYRVANVKPRLRNHAQIHRHVYRGGVWYVLQDHISGRFHRFTPVANLVIGLMDGERTMQQIWDIACEQLGDEVPSQPEMIKLMSDLHRADVLQSDAPPDIREQHERRGKHLKQKVKQYVGNPMSLRFPLFDPDRILQRMMPFMRPMFGWFGAGLWCVTMLTAIILAAMHWKAFSSGMLDRVFSVENILLMWVLFPLVKILHELGHAFAVKARGGEVHEMGVMLLLLMPIPYVDASAASAFEDKKWRMLVGAAGMLTELFIAAIAMIVWVYLEPGTERAIAYNIILITGISTLLFNGNPFLRYDGYYILSDYLEIPNLGQRSNDYLGYLINHYLFEVKDVQSPVVAKGEARWFVFYSITSFFYRMFMMITIVLLVASKFFLFGILMAVWSVFNMLIQPIAKKISYLFNSPKLRQQRTRALVISGSTVLLAALILFWLPAPSFTRSEGVVWAPDEAQVRANVDGFITKVVAQPGQQVKKGELLIQCEDPELIARSTVLEAELAGLEAKYTAALSSNRVQADILLQQMAHARVAMELAQKRLAEIEVRAPSSGTFVMADVQNMQGRFVQRGELLAYVTDEGLTTIRVVIPQANADKVRKGSQSVEVRPVDQPSTVIEAKVLREVPAATDKLPSMTLSFQGGGKIGLDPSAHEGDAKTLQKLFVLDLQLPKGVKMDKLGSRIYVRFEHQPEPIGLQWYSGARRIFLRTFNV</sequence>
<dbReference type="Gene3D" id="1.10.287.470">
    <property type="entry name" value="Helix hairpin bin"/>
    <property type="match status" value="1"/>
</dbReference>
<evidence type="ECO:0000313" key="4">
    <source>
        <dbReference type="Proteomes" id="UP001596379"/>
    </source>
</evidence>
<evidence type="ECO:0000313" key="3">
    <source>
        <dbReference type="EMBL" id="MFC7297137.1"/>
    </source>
</evidence>
<keyword evidence="4" id="KW-1185">Reference proteome</keyword>
<feature type="transmembrane region" description="Helical" evidence="1">
    <location>
        <begin position="425"/>
        <end position="445"/>
    </location>
</feature>
<proteinExistence type="predicted"/>
<dbReference type="PANTHER" id="PTHR13325">
    <property type="entry name" value="PROTEASE M50 MEMBRANE-BOUND TRANSCRIPTION FACTOR SITE 2 PROTEASE"/>
    <property type="match status" value="1"/>
</dbReference>
<dbReference type="Gene3D" id="2.40.50.100">
    <property type="match status" value="1"/>
</dbReference>
<feature type="transmembrane region" description="Helical" evidence="1">
    <location>
        <begin position="230"/>
        <end position="249"/>
    </location>
</feature>
<feature type="transmembrane region" description="Helical" evidence="1">
    <location>
        <begin position="287"/>
        <end position="305"/>
    </location>
</feature>
<protein>
    <submittedName>
        <fullName evidence="3">HlyD family efflux transporter periplasmic adaptor subunit</fullName>
    </submittedName>
</protein>
<gene>
    <name evidence="3" type="ORF">ACFQO0_01655</name>
</gene>
<accession>A0ABW2J1Z4</accession>
<dbReference type="RefSeq" id="WP_382232309.1">
    <property type="nucleotide sequence ID" value="NZ_JBHTCC010000001.1"/>
</dbReference>
<dbReference type="PANTHER" id="PTHR13325:SF3">
    <property type="entry name" value="MEMBRANE-BOUND TRANSCRIPTION FACTOR SITE-2 PROTEASE"/>
    <property type="match status" value="1"/>
</dbReference>